<evidence type="ECO:0000256" key="2">
    <source>
        <dbReference type="ARBA" id="ARBA00022527"/>
    </source>
</evidence>
<dbReference type="PROSITE" id="PS00108">
    <property type="entry name" value="PROTEIN_KINASE_ST"/>
    <property type="match status" value="1"/>
</dbReference>
<keyword evidence="3" id="KW-0808">Transferase</keyword>
<evidence type="ECO:0000313" key="16">
    <source>
        <dbReference type="Proteomes" id="UP000734854"/>
    </source>
</evidence>
<dbReference type="SUPFAM" id="SSF56112">
    <property type="entry name" value="Protein kinase-like (PK-like)"/>
    <property type="match status" value="1"/>
</dbReference>
<comment type="subcellular location">
    <subcellularLocation>
        <location evidence="1">Membrane</location>
        <topology evidence="1">Single-pass type I membrane protein</topology>
    </subcellularLocation>
</comment>
<keyword evidence="11" id="KW-0325">Glycoprotein</keyword>
<name>A0A8J5IFQ8_ZINOF</name>
<evidence type="ECO:0000256" key="11">
    <source>
        <dbReference type="ARBA" id="ARBA00023180"/>
    </source>
</evidence>
<evidence type="ECO:0000256" key="6">
    <source>
        <dbReference type="ARBA" id="ARBA00022741"/>
    </source>
</evidence>
<feature type="binding site" evidence="12">
    <location>
        <position position="637"/>
    </location>
    <ligand>
        <name>ATP</name>
        <dbReference type="ChEBI" id="CHEBI:30616"/>
    </ligand>
</feature>
<protein>
    <recommendedName>
        <fullName evidence="14">Protein kinase domain-containing protein</fullName>
    </recommendedName>
</protein>
<dbReference type="Gene3D" id="1.10.510.10">
    <property type="entry name" value="Transferase(Phosphotransferase) domain 1"/>
    <property type="match status" value="1"/>
</dbReference>
<dbReference type="PROSITE" id="PS50011">
    <property type="entry name" value="PROTEIN_KINASE_DOM"/>
    <property type="match status" value="1"/>
</dbReference>
<dbReference type="GO" id="GO:0016020">
    <property type="term" value="C:membrane"/>
    <property type="evidence" value="ECO:0007669"/>
    <property type="project" value="UniProtKB-SubCell"/>
</dbReference>
<gene>
    <name evidence="15" type="ORF">ZIOFF_008533</name>
</gene>
<evidence type="ECO:0000256" key="3">
    <source>
        <dbReference type="ARBA" id="ARBA00022679"/>
    </source>
</evidence>
<evidence type="ECO:0000256" key="10">
    <source>
        <dbReference type="ARBA" id="ARBA00023136"/>
    </source>
</evidence>
<dbReference type="InterPro" id="IPR001245">
    <property type="entry name" value="Ser-Thr/Tyr_kinase_cat_dom"/>
</dbReference>
<dbReference type="FunFam" id="2.60.120.430:FF:000001">
    <property type="entry name" value="Receptor-like protein kinase FERONIA"/>
    <property type="match status" value="1"/>
</dbReference>
<dbReference type="PANTHER" id="PTHR45631">
    <property type="entry name" value="OS07G0107800 PROTEIN-RELATED"/>
    <property type="match status" value="1"/>
</dbReference>
<dbReference type="InterPro" id="IPR008271">
    <property type="entry name" value="Ser/Thr_kinase_AS"/>
</dbReference>
<dbReference type="InterPro" id="IPR024788">
    <property type="entry name" value="Malectin-like_Carb-bd_dom"/>
</dbReference>
<dbReference type="Pfam" id="PF07714">
    <property type="entry name" value="PK_Tyr_Ser-Thr"/>
    <property type="match status" value="1"/>
</dbReference>
<comment type="caution">
    <text evidence="15">The sequence shown here is derived from an EMBL/GenBank/DDBJ whole genome shotgun (WGS) entry which is preliminary data.</text>
</comment>
<dbReference type="PROSITE" id="PS00107">
    <property type="entry name" value="PROTEIN_KINASE_ATP"/>
    <property type="match status" value="1"/>
</dbReference>
<proteinExistence type="predicted"/>
<evidence type="ECO:0000256" key="1">
    <source>
        <dbReference type="ARBA" id="ARBA00004479"/>
    </source>
</evidence>
<dbReference type="Pfam" id="PF12819">
    <property type="entry name" value="Malectin_like"/>
    <property type="match status" value="1"/>
</dbReference>
<keyword evidence="8 12" id="KW-0067">ATP-binding</keyword>
<evidence type="ECO:0000313" key="15">
    <source>
        <dbReference type="EMBL" id="KAG6534630.1"/>
    </source>
</evidence>
<dbReference type="InterPro" id="IPR011009">
    <property type="entry name" value="Kinase-like_dom_sf"/>
</dbReference>
<accession>A0A8J5IFQ8</accession>
<dbReference type="CDD" id="cd14066">
    <property type="entry name" value="STKc_IRAK"/>
    <property type="match status" value="1"/>
</dbReference>
<evidence type="ECO:0000256" key="8">
    <source>
        <dbReference type="ARBA" id="ARBA00022840"/>
    </source>
</evidence>
<reference evidence="15 16" key="1">
    <citation type="submission" date="2020-08" db="EMBL/GenBank/DDBJ databases">
        <title>Plant Genome Project.</title>
        <authorList>
            <person name="Zhang R.-G."/>
        </authorList>
    </citation>
    <scope>NUCLEOTIDE SEQUENCE [LARGE SCALE GENOMIC DNA]</scope>
    <source>
        <tissue evidence="15">Rhizome</tissue>
    </source>
</reference>
<dbReference type="GO" id="GO:0004674">
    <property type="term" value="F:protein serine/threonine kinase activity"/>
    <property type="evidence" value="ECO:0007669"/>
    <property type="project" value="UniProtKB-KW"/>
</dbReference>
<evidence type="ECO:0000256" key="4">
    <source>
        <dbReference type="ARBA" id="ARBA00022692"/>
    </source>
</evidence>
<evidence type="ECO:0000256" key="7">
    <source>
        <dbReference type="ARBA" id="ARBA00022777"/>
    </source>
</evidence>
<keyword evidence="16" id="KW-1185">Reference proteome</keyword>
<dbReference type="EMBL" id="JACMSC010000002">
    <property type="protein sequence ID" value="KAG6534630.1"/>
    <property type="molecule type" value="Genomic_DNA"/>
</dbReference>
<feature type="transmembrane region" description="Helical" evidence="13">
    <location>
        <begin position="534"/>
        <end position="559"/>
    </location>
</feature>
<keyword evidence="2" id="KW-0723">Serine/threonine-protein kinase</keyword>
<dbReference type="GO" id="GO:0005524">
    <property type="term" value="F:ATP binding"/>
    <property type="evidence" value="ECO:0007669"/>
    <property type="project" value="UniProtKB-UniRule"/>
</dbReference>
<dbReference type="Proteomes" id="UP000734854">
    <property type="component" value="Unassembled WGS sequence"/>
</dbReference>
<keyword evidence="6 12" id="KW-0547">Nucleotide-binding</keyword>
<keyword evidence="7" id="KW-0418">Kinase</keyword>
<dbReference type="FunFam" id="3.30.200.20:FF:000039">
    <property type="entry name" value="receptor-like protein kinase FERONIA"/>
    <property type="match status" value="1"/>
</dbReference>
<keyword evidence="9 13" id="KW-1133">Transmembrane helix</keyword>
<keyword evidence="5" id="KW-0732">Signal</keyword>
<keyword evidence="10 13" id="KW-0472">Membrane</keyword>
<evidence type="ECO:0000256" key="12">
    <source>
        <dbReference type="PROSITE-ProRule" id="PRU10141"/>
    </source>
</evidence>
<dbReference type="FunFam" id="2.60.120.430:FF:000003">
    <property type="entry name" value="FERONIA receptor-like kinase"/>
    <property type="match status" value="1"/>
</dbReference>
<dbReference type="InterPro" id="IPR017441">
    <property type="entry name" value="Protein_kinase_ATP_BS"/>
</dbReference>
<dbReference type="Gene3D" id="2.60.120.430">
    <property type="entry name" value="Galactose-binding lectin"/>
    <property type="match status" value="2"/>
</dbReference>
<evidence type="ECO:0000256" key="5">
    <source>
        <dbReference type="ARBA" id="ARBA00022729"/>
    </source>
</evidence>
<evidence type="ECO:0000256" key="13">
    <source>
        <dbReference type="SAM" id="Phobius"/>
    </source>
</evidence>
<evidence type="ECO:0000259" key="14">
    <source>
        <dbReference type="PROSITE" id="PS50011"/>
    </source>
</evidence>
<dbReference type="SMART" id="SM00220">
    <property type="entry name" value="S_TKc"/>
    <property type="match status" value="1"/>
</dbReference>
<organism evidence="15 16">
    <name type="scientific">Zingiber officinale</name>
    <name type="common">Ginger</name>
    <name type="synonym">Amomum zingiber</name>
    <dbReference type="NCBI Taxonomy" id="94328"/>
    <lineage>
        <taxon>Eukaryota</taxon>
        <taxon>Viridiplantae</taxon>
        <taxon>Streptophyta</taxon>
        <taxon>Embryophyta</taxon>
        <taxon>Tracheophyta</taxon>
        <taxon>Spermatophyta</taxon>
        <taxon>Magnoliopsida</taxon>
        <taxon>Liliopsida</taxon>
        <taxon>Zingiberales</taxon>
        <taxon>Zingiberaceae</taxon>
        <taxon>Zingiber</taxon>
    </lineage>
</organism>
<keyword evidence="4 13" id="KW-0812">Transmembrane</keyword>
<feature type="domain" description="Protein kinase" evidence="14">
    <location>
        <begin position="609"/>
        <end position="881"/>
    </location>
</feature>
<dbReference type="InterPro" id="IPR000719">
    <property type="entry name" value="Prot_kinase_dom"/>
</dbReference>
<sequence length="913" mass="102178">MCDSRLEKTGCAIPVSRDVQFSIGEDQMRDFCRSECSIPEIRMYDSGRQRDGRGYSVTFLMADWQYSSAKRQCNVLLPVFHRKLELLAFHAKGSQFAESISQRGPLHFQLRICSKTTMMNTVQFLSLNGRDEQQLSGLIDSSVEALSKPLFINCGSNSSITVDGRRWTGDSIPGQNFTLSSVGVAAAASTISEDLAIYGSLYQTARIFNTSASFNFAVVPGNYFIRLHYCPFNFGNFIASGSSFDLLANNLKLLSKFNAPGEIDWKNAISNSSISTLVREFSLSVNLTELRIEFIPEPGSFAFVNALEVIPVVDKLFPSSSGMETMYRLNVGGREIEPSEDRALWRNWNSDEHFMFSVNAAHSISNTSSVTYSSVNDTDVFAPLLVYETARTMTDNQVVERRFNVSRRFPVDPNFDYLIRLHFSELVYDKPNQRIFRIYINNKTAAENFDVFVRAGGKNKAYHKDYVTAISPKVDSLWLQLGPDSLASGSGGDALLNGVEIFKLSRNGILAHSHQRIRATQSSRVAQKPSQKTLWAAVAAAAFAFGLMVVGLSVYVGLLHRRNKTPPEKKNPESKKNAVTMKTSFSSKNKNRVGRRFTMADIKIATRNFDESLVIGTGGFGKVYRGEIDEGVTVAIKRADKQSEQGVREFETEIEMLSKLRHRHLVSMIGFCDEQGEMVLVYEYMANGTLRSHLVGGDRPSLTWRQRLGTCIGAARGLHYLHTGSERGIIHRDVKSTNILLDEDFVAKVADFGLSRDGPAVDQTHVSTAVKGSFGYLDPEYFRRLQLTEKSDLFSFGVVLLEVVCARPVIDTTLPNGQINLAEWALRQRPVERIVDPRLKEEGYSPESVEKFVEIAEKCLADEGKNRPTMGEVLWQLENVLRLYEAHVQSGVEANYCGGDWSRSLEEKSGRKR</sequence>
<dbReference type="AlphaFoldDB" id="A0A8J5IFQ8"/>
<evidence type="ECO:0000256" key="9">
    <source>
        <dbReference type="ARBA" id="ARBA00022989"/>
    </source>
</evidence>
<dbReference type="FunFam" id="1.10.510.10:FF:000252">
    <property type="entry name" value="Receptor-like protein kinase FERONIA"/>
    <property type="match status" value="1"/>
</dbReference>
<dbReference type="Gene3D" id="3.30.200.20">
    <property type="entry name" value="Phosphorylase Kinase, domain 1"/>
    <property type="match status" value="1"/>
</dbReference>